<dbReference type="PANTHER" id="PTHR33048:SF47">
    <property type="entry name" value="INTEGRAL MEMBRANE PROTEIN-RELATED"/>
    <property type="match status" value="1"/>
</dbReference>
<evidence type="ECO:0000313" key="9">
    <source>
        <dbReference type="Proteomes" id="UP000030151"/>
    </source>
</evidence>
<feature type="transmembrane region" description="Helical" evidence="6">
    <location>
        <begin position="274"/>
        <end position="301"/>
    </location>
</feature>
<sequence length="421" mass="46880">MASAGLPPPPSGIDLSQDKRPLIVAISVTTWILAFTTVACRIVGRRMRGLQLWLDDWFIVAALPPSLGHVLGMAAYGTSQHAVYIYTKRESLRRTATNTRIAVSHGLGRHVWAAKRDCLYAWALGLFVAEICYTLTLVFVELSILSFFWRSFSVRDSIQWPILILASIVCIWGAAVCLPTRAIWERFDPANSMSANNYTCEVDPVKFFYANAIPTIVTDLVMLMLPVPYVWRLQLPRIQKIALGCVFLAGVFVTIISMIRFYHLLSLDLEDPDITWNFVTVGIWSFVEGNTAIVCACLPFLRPVMNRIPCGNPFILAPVPLNIVQQSEDSGRGFNQKNVFPSWGFNTSHAASTTPVQSLHHDELDNDEQPFAHLSDDVSETDTPARRVDGAFADLEAVVATPSARYIPMTRDVCQPHQATP</sequence>
<feature type="transmembrane region" description="Helical" evidence="6">
    <location>
        <begin position="207"/>
        <end position="229"/>
    </location>
</feature>
<dbReference type="OrthoDB" id="5417844at2759"/>
<feature type="transmembrane region" description="Helical" evidence="6">
    <location>
        <begin position="56"/>
        <end position="76"/>
    </location>
</feature>
<feature type="transmembrane region" description="Helical" evidence="6">
    <location>
        <begin position="119"/>
        <end position="148"/>
    </location>
</feature>
<dbReference type="EMBL" id="JELW01000036">
    <property type="protein sequence ID" value="EXU97527.1"/>
    <property type="molecule type" value="Genomic_DNA"/>
</dbReference>
<gene>
    <name evidence="8" type="ORF">X797_009436</name>
</gene>
<evidence type="ECO:0000259" key="7">
    <source>
        <dbReference type="Pfam" id="PF20684"/>
    </source>
</evidence>
<protein>
    <recommendedName>
        <fullName evidence="7">Rhodopsin domain-containing protein</fullName>
    </recommendedName>
</protein>
<keyword evidence="4 6" id="KW-0472">Membrane</keyword>
<feature type="domain" description="Rhodopsin" evidence="7">
    <location>
        <begin position="41"/>
        <end position="307"/>
    </location>
</feature>
<dbReference type="Proteomes" id="UP000030151">
    <property type="component" value="Unassembled WGS sequence"/>
</dbReference>
<comment type="similarity">
    <text evidence="5">Belongs to the SAT4 family.</text>
</comment>
<dbReference type="Pfam" id="PF20684">
    <property type="entry name" value="Fung_rhodopsin"/>
    <property type="match status" value="1"/>
</dbReference>
<feature type="transmembrane region" description="Helical" evidence="6">
    <location>
        <begin position="160"/>
        <end position="184"/>
    </location>
</feature>
<accession>A0A014QV10</accession>
<evidence type="ECO:0000256" key="5">
    <source>
        <dbReference type="ARBA" id="ARBA00038359"/>
    </source>
</evidence>
<keyword evidence="3 6" id="KW-1133">Transmembrane helix</keyword>
<dbReference type="PANTHER" id="PTHR33048">
    <property type="entry name" value="PTH11-LIKE INTEGRAL MEMBRANE PROTEIN (AFU_ORTHOLOGUE AFUA_5G11245)"/>
    <property type="match status" value="1"/>
</dbReference>
<proteinExistence type="inferred from homology"/>
<dbReference type="AlphaFoldDB" id="A0A014QV10"/>
<comment type="subcellular location">
    <subcellularLocation>
        <location evidence="1">Membrane</location>
        <topology evidence="1">Multi-pass membrane protein</topology>
    </subcellularLocation>
</comment>
<evidence type="ECO:0000256" key="4">
    <source>
        <dbReference type="ARBA" id="ARBA00023136"/>
    </source>
</evidence>
<evidence type="ECO:0000256" key="3">
    <source>
        <dbReference type="ARBA" id="ARBA00022989"/>
    </source>
</evidence>
<dbReference type="InterPro" id="IPR052337">
    <property type="entry name" value="SAT4-like"/>
</dbReference>
<comment type="caution">
    <text evidence="8">The sequence shown here is derived from an EMBL/GenBank/DDBJ whole genome shotgun (WGS) entry which is preliminary data.</text>
</comment>
<evidence type="ECO:0000256" key="1">
    <source>
        <dbReference type="ARBA" id="ARBA00004141"/>
    </source>
</evidence>
<dbReference type="InterPro" id="IPR049326">
    <property type="entry name" value="Rhodopsin_dom_fungi"/>
</dbReference>
<dbReference type="GO" id="GO:0016020">
    <property type="term" value="C:membrane"/>
    <property type="evidence" value="ECO:0007669"/>
    <property type="project" value="UniProtKB-SubCell"/>
</dbReference>
<dbReference type="HOGENOM" id="CLU_028200_0_0_1"/>
<keyword evidence="2 6" id="KW-0812">Transmembrane</keyword>
<evidence type="ECO:0000256" key="2">
    <source>
        <dbReference type="ARBA" id="ARBA00022692"/>
    </source>
</evidence>
<evidence type="ECO:0000313" key="8">
    <source>
        <dbReference type="EMBL" id="EXU97527.1"/>
    </source>
</evidence>
<feature type="transmembrane region" description="Helical" evidence="6">
    <location>
        <begin position="22"/>
        <end position="44"/>
    </location>
</feature>
<feature type="transmembrane region" description="Helical" evidence="6">
    <location>
        <begin position="241"/>
        <end position="262"/>
    </location>
</feature>
<name>A0A014QV10_9HYPO</name>
<reference evidence="8 9" key="1">
    <citation type="submission" date="2014-02" db="EMBL/GenBank/DDBJ databases">
        <title>The genome sequence of the entomopathogenic fungus Metarhizium robertsii ARSEF 2575.</title>
        <authorList>
            <person name="Giuliano Garisto Donzelli B."/>
            <person name="Roe B.A."/>
            <person name="Macmil S.L."/>
            <person name="Krasnoff S.B."/>
            <person name="Gibson D.M."/>
        </authorList>
    </citation>
    <scope>NUCLEOTIDE SEQUENCE [LARGE SCALE GENOMIC DNA]</scope>
    <source>
        <strain evidence="8 9">ARSEF 2575</strain>
    </source>
</reference>
<organism evidence="8 9">
    <name type="scientific">Metarhizium robertsii</name>
    <dbReference type="NCBI Taxonomy" id="568076"/>
    <lineage>
        <taxon>Eukaryota</taxon>
        <taxon>Fungi</taxon>
        <taxon>Dikarya</taxon>
        <taxon>Ascomycota</taxon>
        <taxon>Pezizomycotina</taxon>
        <taxon>Sordariomycetes</taxon>
        <taxon>Hypocreomycetidae</taxon>
        <taxon>Hypocreales</taxon>
        <taxon>Clavicipitaceae</taxon>
        <taxon>Metarhizium</taxon>
    </lineage>
</organism>
<evidence type="ECO:0000256" key="6">
    <source>
        <dbReference type="SAM" id="Phobius"/>
    </source>
</evidence>